<dbReference type="InterPro" id="IPR036389">
    <property type="entry name" value="RNase_III_sf"/>
</dbReference>
<dbReference type="GO" id="GO:0004525">
    <property type="term" value="F:ribonuclease III activity"/>
    <property type="evidence" value="ECO:0007669"/>
    <property type="project" value="InterPro"/>
</dbReference>
<feature type="compositionally biased region" description="Low complexity" evidence="1">
    <location>
        <begin position="235"/>
        <end position="244"/>
    </location>
</feature>
<evidence type="ECO:0000256" key="1">
    <source>
        <dbReference type="SAM" id="MobiDB-lite"/>
    </source>
</evidence>
<feature type="region of interest" description="Disordered" evidence="1">
    <location>
        <begin position="222"/>
        <end position="244"/>
    </location>
</feature>
<dbReference type="Proteomes" id="UP000799537">
    <property type="component" value="Unassembled WGS sequence"/>
</dbReference>
<dbReference type="Gene3D" id="1.10.1520.10">
    <property type="entry name" value="Ribonuclease III domain"/>
    <property type="match status" value="1"/>
</dbReference>
<dbReference type="SUPFAM" id="SSF69065">
    <property type="entry name" value="RNase III domain-like"/>
    <property type="match status" value="1"/>
</dbReference>
<proteinExistence type="predicted"/>
<dbReference type="EMBL" id="ML993588">
    <property type="protein sequence ID" value="KAF2169440.1"/>
    <property type="molecule type" value="Genomic_DNA"/>
</dbReference>
<gene>
    <name evidence="3" type="ORF">M409DRAFT_20659</name>
</gene>
<protein>
    <recommendedName>
        <fullName evidence="2">RNase III domain-containing protein</fullName>
    </recommendedName>
</protein>
<dbReference type="InterPro" id="IPR000999">
    <property type="entry name" value="RNase_III_dom"/>
</dbReference>
<feature type="domain" description="RNase III" evidence="2">
    <location>
        <begin position="26"/>
        <end position="173"/>
    </location>
</feature>
<reference evidence="3" key="1">
    <citation type="journal article" date="2020" name="Stud. Mycol.">
        <title>101 Dothideomycetes genomes: a test case for predicting lifestyles and emergence of pathogens.</title>
        <authorList>
            <person name="Haridas S."/>
            <person name="Albert R."/>
            <person name="Binder M."/>
            <person name="Bloem J."/>
            <person name="Labutti K."/>
            <person name="Salamov A."/>
            <person name="Andreopoulos B."/>
            <person name="Baker S."/>
            <person name="Barry K."/>
            <person name="Bills G."/>
            <person name="Bluhm B."/>
            <person name="Cannon C."/>
            <person name="Castanera R."/>
            <person name="Culley D."/>
            <person name="Daum C."/>
            <person name="Ezra D."/>
            <person name="Gonzalez J."/>
            <person name="Henrissat B."/>
            <person name="Kuo A."/>
            <person name="Liang C."/>
            <person name="Lipzen A."/>
            <person name="Lutzoni F."/>
            <person name="Magnuson J."/>
            <person name="Mondo S."/>
            <person name="Nolan M."/>
            <person name="Ohm R."/>
            <person name="Pangilinan J."/>
            <person name="Park H.-J."/>
            <person name="Ramirez L."/>
            <person name="Alfaro M."/>
            <person name="Sun H."/>
            <person name="Tritt A."/>
            <person name="Yoshinaga Y."/>
            <person name="Zwiers L.-H."/>
            <person name="Turgeon B."/>
            <person name="Goodwin S."/>
            <person name="Spatafora J."/>
            <person name="Crous P."/>
            <person name="Grigoriev I."/>
        </authorList>
    </citation>
    <scope>NUCLEOTIDE SEQUENCE</scope>
    <source>
        <strain evidence="3">ATCC 36951</strain>
    </source>
</reference>
<organism evidence="3 4">
    <name type="scientific">Zasmidium cellare ATCC 36951</name>
    <dbReference type="NCBI Taxonomy" id="1080233"/>
    <lineage>
        <taxon>Eukaryota</taxon>
        <taxon>Fungi</taxon>
        <taxon>Dikarya</taxon>
        <taxon>Ascomycota</taxon>
        <taxon>Pezizomycotina</taxon>
        <taxon>Dothideomycetes</taxon>
        <taxon>Dothideomycetidae</taxon>
        <taxon>Mycosphaerellales</taxon>
        <taxon>Mycosphaerellaceae</taxon>
        <taxon>Zasmidium</taxon>
    </lineage>
</organism>
<dbReference type="AlphaFoldDB" id="A0A6A6CTF3"/>
<name>A0A6A6CTF3_ZASCE</name>
<dbReference type="GO" id="GO:0006396">
    <property type="term" value="P:RNA processing"/>
    <property type="evidence" value="ECO:0007669"/>
    <property type="project" value="InterPro"/>
</dbReference>
<evidence type="ECO:0000313" key="3">
    <source>
        <dbReference type="EMBL" id="KAF2169440.1"/>
    </source>
</evidence>
<evidence type="ECO:0000259" key="2">
    <source>
        <dbReference type="PROSITE" id="PS50142"/>
    </source>
</evidence>
<sequence length="244" mass="26730">MSTKRDGLKLCASTDCTASCKLTLGNFTHTFAHPELLKEALTVPIAYLPSNMQGRPTLRKDGKKLAFLGDSALKTIMATSWAAVDGQDSLFWTTHFDNGIGKDSFLGRLGDAIGILHHLVAADGDRMTAEFWEQPPLNPNKNPKQKTKLVNEKNKPVPSAMEALLGAIWTDCLRGEPRREPVQRVKAFLWHLGVSWPRDEEEREAVKEMIDMADEVTKEKNEIAAKEAGMGEEGSGQAAAEGGS</sequence>
<accession>A0A6A6CTF3</accession>
<evidence type="ECO:0000313" key="4">
    <source>
        <dbReference type="Proteomes" id="UP000799537"/>
    </source>
</evidence>
<keyword evidence="4" id="KW-1185">Reference proteome</keyword>
<dbReference type="GeneID" id="54558760"/>
<dbReference type="RefSeq" id="XP_033670329.1">
    <property type="nucleotide sequence ID" value="XM_033805488.1"/>
</dbReference>
<dbReference type="PROSITE" id="PS50142">
    <property type="entry name" value="RNASE_3_2"/>
    <property type="match status" value="1"/>
</dbReference>